<reference evidence="8" key="1">
    <citation type="submission" date="2020-03" db="EMBL/GenBank/DDBJ databases">
        <title>FDA dAtabase for Regulatory Grade micrObial Sequences (FDA-ARGOS): Supporting development and validation of Infectious Disease Dx tests.</title>
        <authorList>
            <person name="Campos J."/>
            <person name="Goldberg B."/>
            <person name="Tallon L."/>
            <person name="Sadzewicz L."/>
            <person name="Vavikolanu K."/>
            <person name="Mehta A."/>
            <person name="Aluvathingal J."/>
            <person name="Nadendla S."/>
            <person name="Nandy P."/>
            <person name="Geyer C."/>
            <person name="Yan Y."/>
            <person name="Sichtig H."/>
        </authorList>
    </citation>
    <scope>NUCLEOTIDE SEQUENCE [LARGE SCALE GENOMIC DNA]</scope>
    <source>
        <strain evidence="8">FDAARGOS_652</strain>
    </source>
</reference>
<evidence type="ECO:0000256" key="5">
    <source>
        <dbReference type="SAM" id="MobiDB-lite"/>
    </source>
</evidence>
<protein>
    <submittedName>
        <fullName evidence="8">Major Facilitator Superfamily protein</fullName>
    </submittedName>
</protein>
<feature type="transmembrane region" description="Helical" evidence="6">
    <location>
        <begin position="371"/>
        <end position="389"/>
    </location>
</feature>
<dbReference type="Pfam" id="PF07690">
    <property type="entry name" value="MFS_1"/>
    <property type="match status" value="1"/>
</dbReference>
<feature type="transmembrane region" description="Helical" evidence="6">
    <location>
        <begin position="208"/>
        <end position="231"/>
    </location>
</feature>
<dbReference type="CDD" id="cd17316">
    <property type="entry name" value="MFS_SV2_like"/>
    <property type="match status" value="1"/>
</dbReference>
<feature type="domain" description="Major facilitator superfamily (MFS) profile" evidence="7">
    <location>
        <begin position="85"/>
        <end position="492"/>
    </location>
</feature>
<dbReference type="InterPro" id="IPR036259">
    <property type="entry name" value="MFS_trans_sf"/>
</dbReference>
<evidence type="ECO:0000256" key="4">
    <source>
        <dbReference type="ARBA" id="ARBA00023136"/>
    </source>
</evidence>
<dbReference type="Proteomes" id="UP000590412">
    <property type="component" value="Unassembled WGS sequence"/>
</dbReference>
<dbReference type="SUPFAM" id="SSF103473">
    <property type="entry name" value="MFS general substrate transporter"/>
    <property type="match status" value="1"/>
</dbReference>
<dbReference type="GO" id="GO:0035879">
    <property type="term" value="P:plasma membrane lactate transport"/>
    <property type="evidence" value="ECO:0007669"/>
    <property type="project" value="TreeGrafter"/>
</dbReference>
<accession>A0A8X7NJR6</accession>
<name>A0A8X7NJR6_CANPA</name>
<evidence type="ECO:0000313" key="9">
    <source>
        <dbReference type="Proteomes" id="UP000590412"/>
    </source>
</evidence>
<evidence type="ECO:0000256" key="6">
    <source>
        <dbReference type="SAM" id="Phobius"/>
    </source>
</evidence>
<dbReference type="InterPro" id="IPR020846">
    <property type="entry name" value="MFS_dom"/>
</dbReference>
<dbReference type="GO" id="GO:0005886">
    <property type="term" value="C:plasma membrane"/>
    <property type="evidence" value="ECO:0007669"/>
    <property type="project" value="TreeGrafter"/>
</dbReference>
<feature type="transmembrane region" description="Helical" evidence="6">
    <location>
        <begin position="343"/>
        <end position="364"/>
    </location>
</feature>
<dbReference type="EMBL" id="JABWAB010000005">
    <property type="protein sequence ID" value="KAF6050809.1"/>
    <property type="molecule type" value="Genomic_DNA"/>
</dbReference>
<feature type="transmembrane region" description="Helical" evidence="6">
    <location>
        <begin position="243"/>
        <end position="262"/>
    </location>
</feature>
<gene>
    <name evidence="8" type="ORF">FOB60_003477</name>
</gene>
<evidence type="ECO:0000313" key="8">
    <source>
        <dbReference type="EMBL" id="KAF6050809.1"/>
    </source>
</evidence>
<evidence type="ECO:0000259" key="7">
    <source>
        <dbReference type="PROSITE" id="PS50850"/>
    </source>
</evidence>
<feature type="transmembrane region" description="Helical" evidence="6">
    <location>
        <begin position="151"/>
        <end position="170"/>
    </location>
</feature>
<dbReference type="GO" id="GO:0015355">
    <property type="term" value="F:secondary active monocarboxylate transmembrane transporter activity"/>
    <property type="evidence" value="ECO:0007669"/>
    <property type="project" value="TreeGrafter"/>
</dbReference>
<sequence>MSSSPTNQKPETEHISNLSSNQESLSIDDIFNEKPTLTLPVIKHYLATRVTTLIDLPVYHQDKRWYELINPIPGLREMTLRDWNYYGLGWFGWVLDSLDFFCVSVALPEIAISLNSSVVDITWGVTLVLMFRVFGAVAFGLASDRFGRKKCYIVICILFIFVEVGTGFVQTYAQFLGARAIFGILMGSMLPVSMVTAMESQPVRARGILSGLFSPAYCFGYIMAVVWYKVFEPTYKEGEGWRSLFWFSGGLSVILIIWRWFVPESYEFLEMQEKKRKFKEKNKNTGLHKYFNTTIFHTLKTEWLLFIYLCITYAAWNSCSHGTQDLYVTMLSNQFGVDIDKRTMIVSISNVGGLIGGAFVGNLSELLGRRLSIIIATILCGAFVYPSFFDADKNWGAYVVLIGSVMGSWGVSTGYVLELVNKAHRTLLMGLSYQIGNLLSAGSATIQARIGELYPVPGAAPGVFDYGKVMCIFCGAIFALMVVLLLLGPEKFHRNLKMVPANLGAVPELEEGLDLDKPENEKKE</sequence>
<feature type="transmembrane region" description="Helical" evidence="6">
    <location>
        <begin position="85"/>
        <end position="106"/>
    </location>
</feature>
<dbReference type="PANTHER" id="PTHR23508">
    <property type="entry name" value="CARBOXYLIC ACID TRANSPORTER PROTEIN HOMOLOG"/>
    <property type="match status" value="1"/>
</dbReference>
<comment type="caution">
    <text evidence="8">The sequence shown here is derived from an EMBL/GenBank/DDBJ whole genome shotgun (WGS) entry which is preliminary data.</text>
</comment>
<dbReference type="InterPro" id="IPR005829">
    <property type="entry name" value="Sugar_transporter_CS"/>
</dbReference>
<feature type="region of interest" description="Disordered" evidence="5">
    <location>
        <begin position="1"/>
        <end position="20"/>
    </location>
</feature>
<dbReference type="AlphaFoldDB" id="A0A8X7NJR6"/>
<evidence type="ECO:0000256" key="2">
    <source>
        <dbReference type="ARBA" id="ARBA00022692"/>
    </source>
</evidence>
<keyword evidence="4 6" id="KW-0472">Membrane</keyword>
<feature type="transmembrane region" description="Helical" evidence="6">
    <location>
        <begin position="176"/>
        <end position="196"/>
    </location>
</feature>
<keyword evidence="3 6" id="KW-1133">Transmembrane helix</keyword>
<feature type="transmembrane region" description="Helical" evidence="6">
    <location>
        <begin position="121"/>
        <end position="142"/>
    </location>
</feature>
<organism evidence="8 9">
    <name type="scientific">Candida parapsilosis</name>
    <name type="common">Yeast</name>
    <dbReference type="NCBI Taxonomy" id="5480"/>
    <lineage>
        <taxon>Eukaryota</taxon>
        <taxon>Fungi</taxon>
        <taxon>Dikarya</taxon>
        <taxon>Ascomycota</taxon>
        <taxon>Saccharomycotina</taxon>
        <taxon>Pichiomycetes</taxon>
        <taxon>Debaryomycetaceae</taxon>
        <taxon>Candida/Lodderomyces clade</taxon>
        <taxon>Candida</taxon>
    </lineage>
</organism>
<feature type="transmembrane region" description="Helical" evidence="6">
    <location>
        <begin position="395"/>
        <end position="420"/>
    </location>
</feature>
<feature type="transmembrane region" description="Helical" evidence="6">
    <location>
        <begin position="466"/>
        <end position="488"/>
    </location>
</feature>
<dbReference type="PROSITE" id="PS00216">
    <property type="entry name" value="SUGAR_TRANSPORT_1"/>
    <property type="match status" value="1"/>
</dbReference>
<dbReference type="OrthoDB" id="5296287at2759"/>
<proteinExistence type="predicted"/>
<comment type="subcellular location">
    <subcellularLocation>
        <location evidence="1">Membrane</location>
        <topology evidence="1">Multi-pass membrane protein</topology>
    </subcellularLocation>
</comment>
<dbReference type="InterPro" id="IPR011701">
    <property type="entry name" value="MFS"/>
</dbReference>
<feature type="transmembrane region" description="Helical" evidence="6">
    <location>
        <begin position="303"/>
        <end position="323"/>
    </location>
</feature>
<dbReference type="PANTHER" id="PTHR23508:SF10">
    <property type="entry name" value="CARBOXYLIC ACID TRANSPORTER PROTEIN HOMOLOG"/>
    <property type="match status" value="1"/>
</dbReference>
<evidence type="ECO:0000256" key="1">
    <source>
        <dbReference type="ARBA" id="ARBA00004141"/>
    </source>
</evidence>
<feature type="transmembrane region" description="Helical" evidence="6">
    <location>
        <begin position="427"/>
        <end position="446"/>
    </location>
</feature>
<dbReference type="Gene3D" id="1.20.1250.20">
    <property type="entry name" value="MFS general substrate transporter like domains"/>
    <property type="match status" value="2"/>
</dbReference>
<evidence type="ECO:0000256" key="3">
    <source>
        <dbReference type="ARBA" id="ARBA00022989"/>
    </source>
</evidence>
<dbReference type="PROSITE" id="PS50850">
    <property type="entry name" value="MFS"/>
    <property type="match status" value="1"/>
</dbReference>
<keyword evidence="2 6" id="KW-0812">Transmembrane</keyword>